<gene>
    <name evidence="3" type="ORF">EI71_00629</name>
</gene>
<evidence type="ECO:0000256" key="2">
    <source>
        <dbReference type="SAM" id="Phobius"/>
    </source>
</evidence>
<feature type="compositionally biased region" description="Acidic residues" evidence="1">
    <location>
        <begin position="12"/>
        <end position="25"/>
    </location>
</feature>
<feature type="compositionally biased region" description="Basic and acidic residues" evidence="1">
    <location>
        <begin position="45"/>
        <end position="60"/>
    </location>
</feature>
<dbReference type="EMBL" id="QXEV01000004">
    <property type="protein sequence ID" value="RIA78052.1"/>
    <property type="molecule type" value="Genomic_DNA"/>
</dbReference>
<comment type="caution">
    <text evidence="3">The sequence shown here is derived from an EMBL/GenBank/DDBJ whole genome shotgun (WGS) entry which is preliminary data.</text>
</comment>
<feature type="region of interest" description="Disordered" evidence="1">
    <location>
        <begin position="1"/>
        <end position="60"/>
    </location>
</feature>
<feature type="transmembrane region" description="Helical" evidence="2">
    <location>
        <begin position="205"/>
        <end position="224"/>
    </location>
</feature>
<dbReference type="RefSeq" id="WP_119015796.1">
    <property type="nucleotide sequence ID" value="NZ_QXEV01000004.1"/>
</dbReference>
<name>A0A397RXQ6_9MOLU</name>
<evidence type="ECO:0000313" key="3">
    <source>
        <dbReference type="EMBL" id="RIA78052.1"/>
    </source>
</evidence>
<accession>A0A397RXQ6</accession>
<feature type="compositionally biased region" description="Acidic residues" evidence="1">
    <location>
        <begin position="33"/>
        <end position="44"/>
    </location>
</feature>
<feature type="transmembrane region" description="Helical" evidence="2">
    <location>
        <begin position="236"/>
        <end position="254"/>
    </location>
</feature>
<dbReference type="AlphaFoldDB" id="A0A397RXQ6"/>
<sequence length="341" mass="39165">MFGKKKNKDVENEVELTEDDLDFDGDDKVIEDNSLEDDFETEEEKEVRSKKEEKEEKKAKKKEELKEINETLDPTPKTRVGTNFRMYKFIIKIFIFAVLIAFAILMFIYKIELIGAVYMITAVIILFSAIIRLIPLLKTTKSKRARLILLIQCLIHITIGAYLILAAFYHWDKWNQLLADDARANTLEELYRMSGGKFAEFNVQAYAYILVIFFYTLAMGYFWVTIEFKENSKSTLFWLNFVSITLAVVIAFLAPQEWFDAEKLVIALAILALFGALVIGGEATGGYIRYRKVIAGDIKKKEKKTEVGKEAPSRKDDTEISDIDPNIIPKDDPRDEDSVVS</sequence>
<feature type="compositionally biased region" description="Basic and acidic residues" evidence="1">
    <location>
        <begin position="304"/>
        <end position="318"/>
    </location>
</feature>
<keyword evidence="2" id="KW-0812">Transmembrane</keyword>
<keyword evidence="4" id="KW-1185">Reference proteome</keyword>
<feature type="transmembrane region" description="Helical" evidence="2">
    <location>
        <begin position="115"/>
        <end position="135"/>
    </location>
</feature>
<evidence type="ECO:0000313" key="4">
    <source>
        <dbReference type="Proteomes" id="UP000266506"/>
    </source>
</evidence>
<dbReference type="InParanoid" id="A0A397RXQ6"/>
<feature type="region of interest" description="Disordered" evidence="1">
    <location>
        <begin position="304"/>
        <end position="341"/>
    </location>
</feature>
<keyword evidence="2" id="KW-0472">Membrane</keyword>
<dbReference type="Proteomes" id="UP000266506">
    <property type="component" value="Unassembled WGS sequence"/>
</dbReference>
<evidence type="ECO:0000256" key="1">
    <source>
        <dbReference type="SAM" id="MobiDB-lite"/>
    </source>
</evidence>
<feature type="compositionally biased region" description="Basic and acidic residues" evidence="1">
    <location>
        <begin position="329"/>
        <end position="341"/>
    </location>
</feature>
<feature type="transmembrane region" description="Helical" evidence="2">
    <location>
        <begin position="266"/>
        <end position="290"/>
    </location>
</feature>
<reference evidence="3 4" key="1">
    <citation type="submission" date="2018-08" db="EMBL/GenBank/DDBJ databases">
        <title>Genomic Encyclopedia of Archaeal and Bacterial Type Strains, Phase II (KMG-II): from individual species to whole genera.</title>
        <authorList>
            <person name="Goeker M."/>
        </authorList>
    </citation>
    <scope>NUCLEOTIDE SEQUENCE [LARGE SCALE GENOMIC DNA]</scope>
    <source>
        <strain evidence="3 4">ATCC 27112</strain>
    </source>
</reference>
<proteinExistence type="predicted"/>
<organism evidence="3 4">
    <name type="scientific">Anaeroplasma bactoclasticum</name>
    <dbReference type="NCBI Taxonomy" id="2088"/>
    <lineage>
        <taxon>Bacteria</taxon>
        <taxon>Bacillati</taxon>
        <taxon>Mycoplasmatota</taxon>
        <taxon>Mollicutes</taxon>
        <taxon>Anaeroplasmatales</taxon>
        <taxon>Anaeroplasmataceae</taxon>
        <taxon>Anaeroplasma</taxon>
    </lineage>
</organism>
<feature type="transmembrane region" description="Helical" evidence="2">
    <location>
        <begin position="147"/>
        <end position="171"/>
    </location>
</feature>
<feature type="transmembrane region" description="Helical" evidence="2">
    <location>
        <begin position="89"/>
        <end position="109"/>
    </location>
</feature>
<protein>
    <submittedName>
        <fullName evidence="3">Uncharacterized protein</fullName>
    </submittedName>
</protein>
<keyword evidence="2" id="KW-1133">Transmembrane helix</keyword>